<organism evidence="2 3">
    <name type="scientific">Plasmodium inui San Antonio 1</name>
    <dbReference type="NCBI Taxonomy" id="1237626"/>
    <lineage>
        <taxon>Eukaryota</taxon>
        <taxon>Sar</taxon>
        <taxon>Alveolata</taxon>
        <taxon>Apicomplexa</taxon>
        <taxon>Aconoidasida</taxon>
        <taxon>Haemosporida</taxon>
        <taxon>Plasmodiidae</taxon>
        <taxon>Plasmodium</taxon>
        <taxon>Plasmodium (Plasmodium)</taxon>
    </lineage>
</organism>
<dbReference type="VEuPathDB" id="PlasmoDB:C922_05661"/>
<protein>
    <submittedName>
        <fullName evidence="2">Uncharacterized protein</fullName>
    </submittedName>
</protein>
<feature type="region of interest" description="Disordered" evidence="1">
    <location>
        <begin position="1"/>
        <end position="37"/>
    </location>
</feature>
<sequence length="72" mass="8347">MGTQLSPYFSQKTSINLPTTPNPMNLKNLSNEGTKNPKIQKNGIKFLLSYELEAEAWKRQELSPQRLEQRRL</sequence>
<name>W6ZXC2_9APIC</name>
<evidence type="ECO:0000313" key="3">
    <source>
        <dbReference type="Proteomes" id="UP000030640"/>
    </source>
</evidence>
<reference evidence="2 3" key="1">
    <citation type="submission" date="2013-02" db="EMBL/GenBank/DDBJ databases">
        <title>The Genome Sequence of Plasmodium inui San Antonio 1.</title>
        <authorList>
            <consortium name="The Broad Institute Genome Sequencing Platform"/>
            <consortium name="The Broad Institute Genome Sequencing Center for Infectious Disease"/>
            <person name="Neafsey D."/>
            <person name="Cheeseman I."/>
            <person name="Volkman S."/>
            <person name="Adams J."/>
            <person name="Walker B."/>
            <person name="Young S.K."/>
            <person name="Zeng Q."/>
            <person name="Gargeya S."/>
            <person name="Fitzgerald M."/>
            <person name="Haas B."/>
            <person name="Abouelleil A."/>
            <person name="Alvarado L."/>
            <person name="Arachchi H.M."/>
            <person name="Berlin A.M."/>
            <person name="Chapman S.B."/>
            <person name="Dewar J."/>
            <person name="Goldberg J."/>
            <person name="Griggs A."/>
            <person name="Gujja S."/>
            <person name="Hansen M."/>
            <person name="Howarth C."/>
            <person name="Imamovic A."/>
            <person name="Larimer J."/>
            <person name="McCowan C."/>
            <person name="Murphy C."/>
            <person name="Neiman D."/>
            <person name="Pearson M."/>
            <person name="Priest M."/>
            <person name="Roberts A."/>
            <person name="Saif S."/>
            <person name="Shea T."/>
            <person name="Sisk P."/>
            <person name="Sykes S."/>
            <person name="Wortman J."/>
            <person name="Nusbaum C."/>
            <person name="Birren B."/>
        </authorList>
    </citation>
    <scope>NUCLEOTIDE SEQUENCE [LARGE SCALE GENOMIC DNA]</scope>
    <source>
        <strain evidence="2 3">San Antonio 1</strain>
    </source>
</reference>
<evidence type="ECO:0000256" key="1">
    <source>
        <dbReference type="SAM" id="MobiDB-lite"/>
    </source>
</evidence>
<gene>
    <name evidence="2" type="ORF">C922_05661</name>
</gene>
<dbReference type="RefSeq" id="XP_008819454.1">
    <property type="nucleotide sequence ID" value="XM_008821232.1"/>
</dbReference>
<evidence type="ECO:0000313" key="2">
    <source>
        <dbReference type="EMBL" id="EUD63958.1"/>
    </source>
</evidence>
<accession>W6ZXC2</accession>
<dbReference type="Proteomes" id="UP000030640">
    <property type="component" value="Unassembled WGS sequence"/>
</dbReference>
<dbReference type="AlphaFoldDB" id="W6ZXC2"/>
<proteinExistence type="predicted"/>
<dbReference type="EMBL" id="KI965585">
    <property type="protein sequence ID" value="EUD63958.1"/>
    <property type="molecule type" value="Genomic_DNA"/>
</dbReference>
<keyword evidence="3" id="KW-1185">Reference proteome</keyword>
<dbReference type="GeneID" id="20040935"/>